<comment type="function">
    <text evidence="17">Single-stranded DNA-dependent ATP-dependent helicase. Involved in non-homologous end joining (NHEJ) DNA double strand break repair. DNA-binding is sequence-independent but has a high affinity to nicks in double-stranded DNA and to the ends of duplex DNA. Binds to naturally occurring chromosomal ends, and therefore provides chromosomal end protection. Required also for telomere recombination to repair telomeric ends in the absence of telomerase. KU70, of the KU70/KU80 heterodimer, binds to the stem loop of TLC1, the RNA component of telomerase. Involved in telomere maintenance. Interacts with telomeric repeats and subtelomeric sequences thereby controlling telomere length and protecting against subtelomeric rearrangement. Maintains telomeric chromatin, which is involved in silencing the expression of genes located at the telomere. Required for mating-type switching.</text>
</comment>
<proteinExistence type="inferred from homology"/>
<dbReference type="InterPro" id="IPR005161">
    <property type="entry name" value="Ku_N"/>
</dbReference>
<comment type="caution">
    <text evidence="22">The sequence shown here is derived from an EMBL/GenBank/DDBJ whole genome shotgun (WGS) entry which is preliminary data.</text>
</comment>
<dbReference type="GO" id="GO:0004386">
    <property type="term" value="F:helicase activity"/>
    <property type="evidence" value="ECO:0007669"/>
    <property type="project" value="UniProtKB-KW"/>
</dbReference>
<dbReference type="InterPro" id="IPR027388">
    <property type="entry name" value="Ku70_bridge/pillars_dom_sf"/>
</dbReference>
<evidence type="ECO:0000256" key="6">
    <source>
        <dbReference type="ARBA" id="ARBA00022454"/>
    </source>
</evidence>
<evidence type="ECO:0000256" key="17">
    <source>
        <dbReference type="ARBA" id="ARBA00024890"/>
    </source>
</evidence>
<evidence type="ECO:0000256" key="1">
    <source>
        <dbReference type="ARBA" id="ARBA00004123"/>
    </source>
</evidence>
<sequence>MAYDPEENDRRAEEDDGEEELGENDYKAQKDAVIFAIDISESMLEKPPGSGSKKDDTDSIVTAALKTASQLMQQRIIAQPKDMMGVLFFGTEKSKVGDLVGKKLEPFINCYLHTDLDVPSAGAVRALKDMAENGKDPNGILKPAKVTTSVVHMLNCANQLLMTNAPNFGSRRLFIVTDNDDPHAGDKEERRTATVRAKDLFDLGVTVELFPVSRHGQSFDLDKFYTDIIYRDPYAATDPDNPDEIKTLKTGDGISLLNSLISSINAKQTPKRAYFSKMPLHLAPGLTISVNGYLILHKQAIQRSCYIWMNGTNEKQIAQGQVIKTEDGSMRTVEKGELKKAYKFGSGGDYVYFKPEELESIRNFEGKCLRVIGFKPRSMLPVWAAVKKSAFIFPTEADVVGSTRVFSALWRKLLDSEKMAIAWYIARKNAVPQIVAILPSRNPSDEESGTQFLPAGLWLYPLPFVDDTRDLTQLKTQPPVRASNELVDKMRIIVENLQMPKGVYDPSRVPNPSLQWHYKVLQDIALDEIPESDEKTDLTVPKYKQINKRVGQYQVELKEMIKAEAAAVQRQLAIKREAEEEADEDEHPKKRSKAAPKKATAPSGGTTLAELKAAIDDDSLRKKTVAELKAICAEKDLGSTTGKKKADLLELVEEWVDGVA</sequence>
<dbReference type="EC" id="3.6.4.12" evidence="4"/>
<evidence type="ECO:0000256" key="13">
    <source>
        <dbReference type="ARBA" id="ARBA00023125"/>
    </source>
</evidence>
<dbReference type="Gene3D" id="2.40.290.10">
    <property type="match status" value="1"/>
</dbReference>
<evidence type="ECO:0000256" key="12">
    <source>
        <dbReference type="ARBA" id="ARBA00022895"/>
    </source>
</evidence>
<protein>
    <recommendedName>
        <fullName evidence="5">ATP-dependent DNA helicase II subunit 1</fullName>
        <ecNumber evidence="4">3.6.4.12</ecNumber>
    </recommendedName>
    <alternativeName>
        <fullName evidence="18">ATP-dependent DNA helicase II subunit Ku70</fullName>
    </alternativeName>
</protein>
<evidence type="ECO:0000256" key="20">
    <source>
        <dbReference type="SAM" id="MobiDB-lite"/>
    </source>
</evidence>
<name>A0ABR1NRV1_DIAER</name>
<evidence type="ECO:0000313" key="23">
    <source>
        <dbReference type="Proteomes" id="UP001430848"/>
    </source>
</evidence>
<dbReference type="Pfam" id="PF03730">
    <property type="entry name" value="Ku_C"/>
    <property type="match status" value="1"/>
</dbReference>
<dbReference type="PANTHER" id="PTHR12604">
    <property type="entry name" value="KU AUTOANTIGEN DNA HELICASE"/>
    <property type="match status" value="1"/>
</dbReference>
<evidence type="ECO:0000256" key="10">
    <source>
        <dbReference type="ARBA" id="ARBA00022806"/>
    </source>
</evidence>
<keyword evidence="13" id="KW-0238">DNA-binding</keyword>
<comment type="catalytic activity">
    <reaction evidence="19">
        <text>ATP + H2O = ADP + phosphate + H(+)</text>
        <dbReference type="Rhea" id="RHEA:13065"/>
        <dbReference type="ChEBI" id="CHEBI:15377"/>
        <dbReference type="ChEBI" id="CHEBI:15378"/>
        <dbReference type="ChEBI" id="CHEBI:30616"/>
        <dbReference type="ChEBI" id="CHEBI:43474"/>
        <dbReference type="ChEBI" id="CHEBI:456216"/>
        <dbReference type="EC" id="3.6.4.12"/>
    </reaction>
</comment>
<keyword evidence="8" id="KW-0227">DNA damage</keyword>
<dbReference type="PIRSF" id="PIRSF003033">
    <property type="entry name" value="Ku70"/>
    <property type="match status" value="1"/>
</dbReference>
<evidence type="ECO:0000256" key="8">
    <source>
        <dbReference type="ARBA" id="ARBA00022763"/>
    </source>
</evidence>
<dbReference type="InterPro" id="IPR006164">
    <property type="entry name" value="DNA_bd_Ku70/Ku80"/>
</dbReference>
<feature type="domain" description="Ku" evidence="21">
    <location>
        <begin position="330"/>
        <end position="479"/>
    </location>
</feature>
<dbReference type="InterPro" id="IPR036361">
    <property type="entry name" value="SAP_dom_sf"/>
</dbReference>
<dbReference type="NCBIfam" id="TIGR00578">
    <property type="entry name" value="ku70"/>
    <property type="match status" value="1"/>
</dbReference>
<dbReference type="EMBL" id="JAKNSF020000131">
    <property type="protein sequence ID" value="KAK7712934.1"/>
    <property type="molecule type" value="Genomic_DNA"/>
</dbReference>
<dbReference type="CDD" id="cd00788">
    <property type="entry name" value="KU70"/>
    <property type="match status" value="1"/>
</dbReference>
<dbReference type="Gene3D" id="1.10.1600.10">
    <property type="match status" value="1"/>
</dbReference>
<dbReference type="SMART" id="SM00559">
    <property type="entry name" value="Ku78"/>
    <property type="match status" value="1"/>
</dbReference>
<dbReference type="SUPFAM" id="SSF100939">
    <property type="entry name" value="SPOC domain-like"/>
    <property type="match status" value="1"/>
</dbReference>
<evidence type="ECO:0000256" key="15">
    <source>
        <dbReference type="ARBA" id="ARBA00023204"/>
    </source>
</evidence>
<organism evidence="22 23">
    <name type="scientific">Diaporthe eres</name>
    <name type="common">Phomopsis oblonga</name>
    <dbReference type="NCBI Taxonomy" id="83184"/>
    <lineage>
        <taxon>Eukaryota</taxon>
        <taxon>Fungi</taxon>
        <taxon>Dikarya</taxon>
        <taxon>Ascomycota</taxon>
        <taxon>Pezizomycotina</taxon>
        <taxon>Sordariomycetes</taxon>
        <taxon>Sordariomycetidae</taxon>
        <taxon>Diaporthales</taxon>
        <taxon>Diaporthaceae</taxon>
        <taxon>Diaporthe</taxon>
        <taxon>Diaporthe eres species complex</taxon>
    </lineage>
</organism>
<keyword evidence="16" id="KW-0539">Nucleus</keyword>
<dbReference type="Gene3D" id="3.40.50.410">
    <property type="entry name" value="von Willebrand factor, type A domain"/>
    <property type="match status" value="1"/>
</dbReference>
<dbReference type="SUPFAM" id="SSF53300">
    <property type="entry name" value="vWA-like"/>
    <property type="match status" value="1"/>
</dbReference>
<evidence type="ECO:0000256" key="5">
    <source>
        <dbReference type="ARBA" id="ARBA00021796"/>
    </source>
</evidence>
<keyword evidence="7" id="KW-0547">Nucleotide-binding</keyword>
<evidence type="ECO:0000313" key="22">
    <source>
        <dbReference type="EMBL" id="KAK7712934.1"/>
    </source>
</evidence>
<dbReference type="InterPro" id="IPR005160">
    <property type="entry name" value="Ku_C"/>
</dbReference>
<dbReference type="Pfam" id="PF02735">
    <property type="entry name" value="Ku"/>
    <property type="match status" value="1"/>
</dbReference>
<evidence type="ECO:0000256" key="19">
    <source>
        <dbReference type="ARBA" id="ARBA00047995"/>
    </source>
</evidence>
<keyword evidence="6" id="KW-0158">Chromosome</keyword>
<evidence type="ECO:0000256" key="14">
    <source>
        <dbReference type="ARBA" id="ARBA00023172"/>
    </source>
</evidence>
<dbReference type="InterPro" id="IPR006165">
    <property type="entry name" value="Ku70"/>
</dbReference>
<evidence type="ECO:0000256" key="4">
    <source>
        <dbReference type="ARBA" id="ARBA00012551"/>
    </source>
</evidence>
<dbReference type="InterPro" id="IPR036465">
    <property type="entry name" value="vWFA_dom_sf"/>
</dbReference>
<comment type="similarity">
    <text evidence="3">Belongs to the ku70 family.</text>
</comment>
<feature type="region of interest" description="Disordered" evidence="20">
    <location>
        <begin position="578"/>
        <end position="607"/>
    </location>
</feature>
<reference evidence="22 23" key="1">
    <citation type="submission" date="2024-02" db="EMBL/GenBank/DDBJ databases">
        <title>De novo assembly and annotation of 12 fungi associated with fruit tree decline syndrome in Ontario, Canada.</title>
        <authorList>
            <person name="Sulman M."/>
            <person name="Ellouze W."/>
            <person name="Ilyukhin E."/>
        </authorList>
    </citation>
    <scope>NUCLEOTIDE SEQUENCE [LARGE SCALE GENOMIC DNA]</scope>
    <source>
        <strain evidence="22 23">M169</strain>
    </source>
</reference>
<keyword evidence="12" id="KW-0779">Telomere</keyword>
<keyword evidence="14" id="KW-0233">DNA recombination</keyword>
<dbReference type="Gene3D" id="4.10.970.10">
    <property type="entry name" value="Ku70, bridge and pillars"/>
    <property type="match status" value="1"/>
</dbReference>
<evidence type="ECO:0000256" key="3">
    <source>
        <dbReference type="ARBA" id="ARBA00005240"/>
    </source>
</evidence>
<keyword evidence="11" id="KW-0067">ATP-binding</keyword>
<dbReference type="Pfam" id="PF03731">
    <property type="entry name" value="Ku_N"/>
    <property type="match status" value="1"/>
</dbReference>
<evidence type="ECO:0000259" key="21">
    <source>
        <dbReference type="SMART" id="SM00559"/>
    </source>
</evidence>
<feature type="compositionally biased region" description="Acidic residues" evidence="20">
    <location>
        <begin position="14"/>
        <end position="23"/>
    </location>
</feature>
<evidence type="ECO:0000256" key="2">
    <source>
        <dbReference type="ARBA" id="ARBA00004574"/>
    </source>
</evidence>
<evidence type="ECO:0000256" key="9">
    <source>
        <dbReference type="ARBA" id="ARBA00022801"/>
    </source>
</evidence>
<evidence type="ECO:0000256" key="18">
    <source>
        <dbReference type="ARBA" id="ARBA00031811"/>
    </source>
</evidence>
<gene>
    <name evidence="22" type="primary">KU70</name>
    <name evidence="22" type="ORF">SLS63_012223</name>
</gene>
<dbReference type="PANTHER" id="PTHR12604:SF2">
    <property type="entry name" value="X-RAY REPAIR CROSS-COMPLEMENTING PROTEIN 6"/>
    <property type="match status" value="1"/>
</dbReference>
<dbReference type="Gene3D" id="1.10.720.30">
    <property type="entry name" value="SAP domain"/>
    <property type="match status" value="1"/>
</dbReference>
<dbReference type="CDD" id="cd01458">
    <property type="entry name" value="vWA_ku"/>
    <property type="match status" value="1"/>
</dbReference>
<accession>A0ABR1NRV1</accession>
<keyword evidence="23" id="KW-1185">Reference proteome</keyword>
<keyword evidence="10 22" id="KW-0347">Helicase</keyword>
<comment type="subcellular location">
    <subcellularLocation>
        <location evidence="2">Chromosome</location>
        <location evidence="2">Telomere</location>
    </subcellularLocation>
    <subcellularLocation>
        <location evidence="1">Nucleus</location>
    </subcellularLocation>
</comment>
<evidence type="ECO:0000256" key="11">
    <source>
        <dbReference type="ARBA" id="ARBA00022840"/>
    </source>
</evidence>
<dbReference type="InterPro" id="IPR016194">
    <property type="entry name" value="SPOC-like_C_dom_sf"/>
</dbReference>
<feature type="region of interest" description="Disordered" evidence="20">
    <location>
        <begin position="1"/>
        <end position="29"/>
    </location>
</feature>
<dbReference type="InterPro" id="IPR047087">
    <property type="entry name" value="KU70_core_dom"/>
</dbReference>
<evidence type="ECO:0000256" key="16">
    <source>
        <dbReference type="ARBA" id="ARBA00023242"/>
    </source>
</evidence>
<evidence type="ECO:0000256" key="7">
    <source>
        <dbReference type="ARBA" id="ARBA00022741"/>
    </source>
</evidence>
<keyword evidence="15" id="KW-0234">DNA repair</keyword>
<dbReference type="Proteomes" id="UP001430848">
    <property type="component" value="Unassembled WGS sequence"/>
</dbReference>
<keyword evidence="9" id="KW-0378">Hydrolase</keyword>